<proteinExistence type="inferred from homology"/>
<protein>
    <recommendedName>
        <fullName evidence="2">Trafficking protein particle complex subunit 2-like protein</fullName>
    </recommendedName>
</protein>
<comment type="similarity">
    <text evidence="1">Belongs to the TRAPP small subunits family. Sedlin subfamily.</text>
</comment>
<sequence>MPGQLNLGLAAVAFISPQNHPILVRALSGSPDDHLKYHYIAHTSLDVIDERIAAAPPKTPTESYLGFLYALEDVAVYGYVTPLKLKIVLALALTDAVVRDANIISIFKALHWAYYRATANPFLKLHTPLDAPNEHVLEVGSPQWMSFRRRVDEVARAAGALPVDSSS</sequence>
<evidence type="ECO:0000313" key="4">
    <source>
        <dbReference type="Proteomes" id="UP000759537"/>
    </source>
</evidence>
<dbReference type="Proteomes" id="UP000759537">
    <property type="component" value="Unassembled WGS sequence"/>
</dbReference>
<dbReference type="GO" id="GO:0005737">
    <property type="term" value="C:cytoplasm"/>
    <property type="evidence" value="ECO:0007669"/>
    <property type="project" value="GOC"/>
</dbReference>
<dbReference type="InterPro" id="IPR011012">
    <property type="entry name" value="Longin-like_dom_sf"/>
</dbReference>
<dbReference type="CDD" id="cd14854">
    <property type="entry name" value="TRAPPC2L"/>
    <property type="match status" value="1"/>
</dbReference>
<name>A0A9P5TA70_9AGAM</name>
<reference evidence="3" key="1">
    <citation type="submission" date="2019-10" db="EMBL/GenBank/DDBJ databases">
        <authorList>
            <consortium name="DOE Joint Genome Institute"/>
            <person name="Kuo A."/>
            <person name="Miyauchi S."/>
            <person name="Kiss E."/>
            <person name="Drula E."/>
            <person name="Kohler A."/>
            <person name="Sanchez-Garcia M."/>
            <person name="Andreopoulos B."/>
            <person name="Barry K.W."/>
            <person name="Bonito G."/>
            <person name="Buee M."/>
            <person name="Carver A."/>
            <person name="Chen C."/>
            <person name="Cichocki N."/>
            <person name="Clum A."/>
            <person name="Culley D."/>
            <person name="Crous P.W."/>
            <person name="Fauchery L."/>
            <person name="Girlanda M."/>
            <person name="Hayes R."/>
            <person name="Keri Z."/>
            <person name="LaButti K."/>
            <person name="Lipzen A."/>
            <person name="Lombard V."/>
            <person name="Magnuson J."/>
            <person name="Maillard F."/>
            <person name="Morin E."/>
            <person name="Murat C."/>
            <person name="Nolan M."/>
            <person name="Ohm R."/>
            <person name="Pangilinan J."/>
            <person name="Pereira M."/>
            <person name="Perotto S."/>
            <person name="Peter M."/>
            <person name="Riley R."/>
            <person name="Sitrit Y."/>
            <person name="Stielow B."/>
            <person name="Szollosi G."/>
            <person name="Zifcakova L."/>
            <person name="Stursova M."/>
            <person name="Spatafora J.W."/>
            <person name="Tedersoo L."/>
            <person name="Vaario L.-M."/>
            <person name="Yamada A."/>
            <person name="Yan M."/>
            <person name="Wang P."/>
            <person name="Xu J."/>
            <person name="Bruns T."/>
            <person name="Baldrian P."/>
            <person name="Vilgalys R."/>
            <person name="Henrissat B."/>
            <person name="Grigoriev I.V."/>
            <person name="Hibbett D."/>
            <person name="Nagy L.G."/>
            <person name="Martin F.M."/>
        </authorList>
    </citation>
    <scope>NUCLEOTIDE SEQUENCE</scope>
    <source>
        <strain evidence="3">Prilba</strain>
    </source>
</reference>
<dbReference type="InterPro" id="IPR006722">
    <property type="entry name" value="Sedlin"/>
</dbReference>
<dbReference type="EMBL" id="WHVB01000006">
    <property type="protein sequence ID" value="KAF8481838.1"/>
    <property type="molecule type" value="Genomic_DNA"/>
</dbReference>
<dbReference type="Pfam" id="PF04628">
    <property type="entry name" value="Sedlin_N"/>
    <property type="match status" value="1"/>
</dbReference>
<dbReference type="GO" id="GO:0006888">
    <property type="term" value="P:endoplasmic reticulum to Golgi vesicle-mediated transport"/>
    <property type="evidence" value="ECO:0007669"/>
    <property type="project" value="InterPro"/>
</dbReference>
<keyword evidence="4" id="KW-1185">Reference proteome</keyword>
<dbReference type="SUPFAM" id="SSF64356">
    <property type="entry name" value="SNARE-like"/>
    <property type="match status" value="1"/>
</dbReference>
<dbReference type="InterPro" id="IPR044760">
    <property type="entry name" value="TRAPPC2L"/>
</dbReference>
<dbReference type="AlphaFoldDB" id="A0A9P5TA70"/>
<comment type="caution">
    <text evidence="3">The sequence shown here is derived from an EMBL/GenBank/DDBJ whole genome shotgun (WGS) entry which is preliminary data.</text>
</comment>
<accession>A0A9P5TA70</accession>
<evidence type="ECO:0000313" key="3">
    <source>
        <dbReference type="EMBL" id="KAF8481838.1"/>
    </source>
</evidence>
<reference evidence="3" key="2">
    <citation type="journal article" date="2020" name="Nat. Commun.">
        <title>Large-scale genome sequencing of mycorrhizal fungi provides insights into the early evolution of symbiotic traits.</title>
        <authorList>
            <person name="Miyauchi S."/>
            <person name="Kiss E."/>
            <person name="Kuo A."/>
            <person name="Drula E."/>
            <person name="Kohler A."/>
            <person name="Sanchez-Garcia M."/>
            <person name="Morin E."/>
            <person name="Andreopoulos B."/>
            <person name="Barry K.W."/>
            <person name="Bonito G."/>
            <person name="Buee M."/>
            <person name="Carver A."/>
            <person name="Chen C."/>
            <person name="Cichocki N."/>
            <person name="Clum A."/>
            <person name="Culley D."/>
            <person name="Crous P.W."/>
            <person name="Fauchery L."/>
            <person name="Girlanda M."/>
            <person name="Hayes R.D."/>
            <person name="Keri Z."/>
            <person name="LaButti K."/>
            <person name="Lipzen A."/>
            <person name="Lombard V."/>
            <person name="Magnuson J."/>
            <person name="Maillard F."/>
            <person name="Murat C."/>
            <person name="Nolan M."/>
            <person name="Ohm R.A."/>
            <person name="Pangilinan J."/>
            <person name="Pereira M.F."/>
            <person name="Perotto S."/>
            <person name="Peter M."/>
            <person name="Pfister S."/>
            <person name="Riley R."/>
            <person name="Sitrit Y."/>
            <person name="Stielow J.B."/>
            <person name="Szollosi G."/>
            <person name="Zifcakova L."/>
            <person name="Stursova M."/>
            <person name="Spatafora J.W."/>
            <person name="Tedersoo L."/>
            <person name="Vaario L.M."/>
            <person name="Yamada A."/>
            <person name="Yan M."/>
            <person name="Wang P."/>
            <person name="Xu J."/>
            <person name="Bruns T."/>
            <person name="Baldrian P."/>
            <person name="Vilgalys R."/>
            <person name="Dunand C."/>
            <person name="Henrissat B."/>
            <person name="Grigoriev I.V."/>
            <person name="Hibbett D."/>
            <person name="Nagy L.G."/>
            <person name="Martin F.M."/>
        </authorList>
    </citation>
    <scope>NUCLEOTIDE SEQUENCE</scope>
    <source>
        <strain evidence="3">Prilba</strain>
    </source>
</reference>
<organism evidence="3 4">
    <name type="scientific">Russula ochroleuca</name>
    <dbReference type="NCBI Taxonomy" id="152965"/>
    <lineage>
        <taxon>Eukaryota</taxon>
        <taxon>Fungi</taxon>
        <taxon>Dikarya</taxon>
        <taxon>Basidiomycota</taxon>
        <taxon>Agaricomycotina</taxon>
        <taxon>Agaricomycetes</taxon>
        <taxon>Russulales</taxon>
        <taxon>Russulaceae</taxon>
        <taxon>Russula</taxon>
    </lineage>
</organism>
<dbReference type="Gene3D" id="3.30.450.70">
    <property type="match status" value="1"/>
</dbReference>
<evidence type="ECO:0000256" key="2">
    <source>
        <dbReference type="ARBA" id="ARBA00024408"/>
    </source>
</evidence>
<gene>
    <name evidence="3" type="ORF">DFH94DRAFT_733335</name>
</gene>
<dbReference type="PANTHER" id="PTHR12403">
    <property type="entry name" value="TRAFFICKING PROTEIN PARTICLE COMPLEX SUBUNIT 2"/>
    <property type="match status" value="1"/>
</dbReference>
<dbReference type="OrthoDB" id="18320at2759"/>
<evidence type="ECO:0000256" key="1">
    <source>
        <dbReference type="ARBA" id="ARBA00006626"/>
    </source>
</evidence>